<dbReference type="AlphaFoldDB" id="A0A7U1BB13"/>
<evidence type="ECO:0000313" key="1">
    <source>
        <dbReference type="EMBL" id="QQY96018.1"/>
    </source>
</evidence>
<accession>A0A7U1BB13</accession>
<dbReference type="RefSeq" id="WP_172555810.1">
    <property type="nucleotide sequence ID" value="NZ_CP035727.2"/>
</dbReference>
<sequence length="52" mass="6066">MRKFKKCKSCNGRGFIFEKTVDLKINFSNFGYSFREIGMKMQCVKCFGKGVK</sequence>
<organism evidence="1">
    <name type="scientific">Bacillus thuringiensis serovar andalousiensis</name>
    <dbReference type="NCBI Taxonomy" id="257985"/>
    <lineage>
        <taxon>Bacteria</taxon>
        <taxon>Bacillati</taxon>
        <taxon>Bacillota</taxon>
        <taxon>Bacilli</taxon>
        <taxon>Bacillales</taxon>
        <taxon>Bacillaceae</taxon>
        <taxon>Bacillus</taxon>
        <taxon>Bacillus cereus group</taxon>
    </lineage>
</organism>
<reference evidence="1" key="1">
    <citation type="submission" date="2020-12" db="EMBL/GenBank/DDBJ databases">
        <title>Identification and Characterization of Andalusicin N terminally Dimethylated Class III Lantibiotic from Bacillus thuringiensis sv. andalusiensis.</title>
        <authorList>
            <person name="Grigoreva A."/>
            <person name="Andreeva J."/>
            <person name="Serebryakova M."/>
            <person name="Garcia A.H."/>
            <person name="Slonova D."/>
            <person name="Nair S.K."/>
            <person name="Lippens G."/>
            <person name="Severinov K."/>
            <person name="Dubiley S."/>
        </authorList>
    </citation>
    <scope>NUCLEOTIDE SEQUENCE</scope>
    <source>
        <strain evidence="1">NRRL B-23139</strain>
    </source>
</reference>
<name>A0A7U1BB13_BACTU</name>
<gene>
    <name evidence="1" type="ORF">EVG22_32515</name>
</gene>
<proteinExistence type="predicted"/>
<dbReference type="Proteomes" id="UP000501374">
    <property type="component" value="Chromosome"/>
</dbReference>
<dbReference type="EMBL" id="CP035727">
    <property type="protein sequence ID" value="QQY96018.1"/>
    <property type="molecule type" value="Genomic_DNA"/>
</dbReference>
<protein>
    <submittedName>
        <fullName evidence="1">Uncharacterized protein</fullName>
    </submittedName>
</protein>